<dbReference type="Proteomes" id="UP000026960">
    <property type="component" value="Chromosome 9"/>
</dbReference>
<protein>
    <submittedName>
        <fullName evidence="1">Uncharacterized protein</fullName>
    </submittedName>
</protein>
<evidence type="ECO:0000313" key="2">
    <source>
        <dbReference type="Proteomes" id="UP000026960"/>
    </source>
</evidence>
<organism evidence="1">
    <name type="scientific">Oryza barthii</name>
    <dbReference type="NCBI Taxonomy" id="65489"/>
    <lineage>
        <taxon>Eukaryota</taxon>
        <taxon>Viridiplantae</taxon>
        <taxon>Streptophyta</taxon>
        <taxon>Embryophyta</taxon>
        <taxon>Tracheophyta</taxon>
        <taxon>Spermatophyta</taxon>
        <taxon>Magnoliopsida</taxon>
        <taxon>Liliopsida</taxon>
        <taxon>Poales</taxon>
        <taxon>Poaceae</taxon>
        <taxon>BOP clade</taxon>
        <taxon>Oryzoideae</taxon>
        <taxon>Oryzeae</taxon>
        <taxon>Oryzinae</taxon>
        <taxon>Oryza</taxon>
    </lineage>
</organism>
<name>A0A0D3H4K7_9ORYZ</name>
<dbReference type="EnsemblPlants" id="OBART09G03490.1">
    <property type="protein sequence ID" value="OBART09G03490.1"/>
    <property type="gene ID" value="OBART09G03490"/>
</dbReference>
<sequence>MSSVFYFLSFLPELVSSHRCKELLEYKTLLSRGPSRRRFSLRRRYHYLFPYHYEQVFRTRKASFPELKIFIVKQLYKPCFFYHQNTRLNEKCQSEHSSEYF</sequence>
<dbReference type="PaxDb" id="65489-OBART09G03490.1"/>
<reference evidence="1" key="2">
    <citation type="submission" date="2015-03" db="UniProtKB">
        <authorList>
            <consortium name="EnsemblPlants"/>
        </authorList>
    </citation>
    <scope>IDENTIFICATION</scope>
</reference>
<proteinExistence type="predicted"/>
<evidence type="ECO:0000313" key="1">
    <source>
        <dbReference type="EnsemblPlants" id="OBART09G03490.1"/>
    </source>
</evidence>
<dbReference type="Gramene" id="OBART09G03490.1">
    <property type="protein sequence ID" value="OBART09G03490.1"/>
    <property type="gene ID" value="OBART09G03490"/>
</dbReference>
<accession>A0A0D3H4K7</accession>
<keyword evidence="2" id="KW-1185">Reference proteome</keyword>
<reference evidence="1" key="1">
    <citation type="journal article" date="2009" name="Rice">
        <title>De Novo Next Generation Sequencing of Plant Genomes.</title>
        <authorList>
            <person name="Rounsley S."/>
            <person name="Marri P.R."/>
            <person name="Yu Y."/>
            <person name="He R."/>
            <person name="Sisneros N."/>
            <person name="Goicoechea J.L."/>
            <person name="Lee S.J."/>
            <person name="Angelova A."/>
            <person name="Kudrna D."/>
            <person name="Luo M."/>
            <person name="Affourtit J."/>
            <person name="Desany B."/>
            <person name="Knight J."/>
            <person name="Niazi F."/>
            <person name="Egholm M."/>
            <person name="Wing R.A."/>
        </authorList>
    </citation>
    <scope>NUCLEOTIDE SEQUENCE [LARGE SCALE GENOMIC DNA]</scope>
    <source>
        <strain evidence="1">cv. IRGC 105608</strain>
    </source>
</reference>
<dbReference type="HOGENOM" id="CLU_2296021_0_0_1"/>
<dbReference type="AlphaFoldDB" id="A0A0D3H4K7"/>